<dbReference type="EMBL" id="CP033133">
    <property type="protein sequence ID" value="AYO55278.1"/>
    <property type="molecule type" value="Genomic_DNA"/>
</dbReference>
<reference evidence="1 2" key="1">
    <citation type="submission" date="2018-10" db="EMBL/GenBank/DDBJ databases">
        <title>The complete genome of Acinetobacter wuhouensis strain WCHAW010062.</title>
        <authorList>
            <person name="Hu Y."/>
            <person name="Long H."/>
            <person name="Feng Y."/>
            <person name="Zong Z."/>
        </authorList>
    </citation>
    <scope>NUCLEOTIDE SEQUENCE [LARGE SCALE GENOMIC DNA]</scope>
    <source>
        <strain evidence="1 2">WCHAW010062</strain>
    </source>
</reference>
<sequence>MRKMRDKLGWSHDNVSFLKRITKPTNMHHKTFKAMVAKHDEYEKQVLANFQSFMDRLENM</sequence>
<proteinExistence type="predicted"/>
<gene>
    <name evidence="1" type="ORF">CDG68_17180</name>
</gene>
<evidence type="ECO:0000313" key="2">
    <source>
        <dbReference type="Proteomes" id="UP000279962"/>
    </source>
</evidence>
<accession>A0A3G2T4W6</accession>
<dbReference type="AlphaFoldDB" id="A0A3G2T4W6"/>
<organism evidence="1 2">
    <name type="scientific">Acinetobacter wuhouensis</name>
    <dbReference type="NCBI Taxonomy" id="1879050"/>
    <lineage>
        <taxon>Bacteria</taxon>
        <taxon>Pseudomonadati</taxon>
        <taxon>Pseudomonadota</taxon>
        <taxon>Gammaproteobacteria</taxon>
        <taxon>Moraxellales</taxon>
        <taxon>Moraxellaceae</taxon>
        <taxon>Acinetobacter</taxon>
    </lineage>
</organism>
<dbReference type="Proteomes" id="UP000279962">
    <property type="component" value="Chromosome"/>
</dbReference>
<evidence type="ECO:0000313" key="1">
    <source>
        <dbReference type="EMBL" id="AYO55278.1"/>
    </source>
</evidence>
<name>A0A3G2T4W6_9GAMM</name>
<protein>
    <submittedName>
        <fullName evidence="1">Uncharacterized protein</fullName>
    </submittedName>
</protein>